<dbReference type="PANTHER" id="PTHR31776:SF0">
    <property type="entry name" value="ALPHA-L-ARABINOFURANOSIDASE 1"/>
    <property type="match status" value="1"/>
</dbReference>
<dbReference type="Pfam" id="PF22848">
    <property type="entry name" value="ASD1_dom"/>
    <property type="match status" value="1"/>
</dbReference>
<accession>A0A8H3WD44</accession>
<dbReference type="InterPro" id="IPR017853">
    <property type="entry name" value="GH"/>
</dbReference>
<evidence type="ECO:0000313" key="11">
    <source>
        <dbReference type="Proteomes" id="UP000434172"/>
    </source>
</evidence>
<dbReference type="SMART" id="SM00813">
    <property type="entry name" value="Alpha-L-AF_C"/>
    <property type="match status" value="1"/>
</dbReference>
<dbReference type="GO" id="GO:0031222">
    <property type="term" value="P:arabinan catabolic process"/>
    <property type="evidence" value="ECO:0007669"/>
    <property type="project" value="UniProtKB-UniPathway"/>
</dbReference>
<comment type="caution">
    <text evidence="10">The sequence shown here is derived from an EMBL/GenBank/DDBJ whole genome shotgun (WGS) entry which is preliminary data.</text>
</comment>
<dbReference type="EC" id="3.2.1.55" evidence="4"/>
<evidence type="ECO:0000256" key="8">
    <source>
        <dbReference type="SAM" id="SignalP"/>
    </source>
</evidence>
<comment type="catalytic activity">
    <reaction evidence="1">
        <text>Hydrolysis of terminal non-reducing alpha-L-arabinofuranoside residues in alpha-L-arabinosides.</text>
        <dbReference type="EC" id="3.2.1.55"/>
    </reaction>
</comment>
<evidence type="ECO:0000259" key="9">
    <source>
        <dbReference type="SMART" id="SM00813"/>
    </source>
</evidence>
<reference evidence="10 11" key="1">
    <citation type="submission" date="2019-12" db="EMBL/GenBank/DDBJ databases">
        <title>A genome sequence resource for the geographically widespread anthracnose pathogen Colletotrichum asianum.</title>
        <authorList>
            <person name="Meng Y."/>
        </authorList>
    </citation>
    <scope>NUCLEOTIDE SEQUENCE [LARGE SCALE GENOMIC DNA]</scope>
    <source>
        <strain evidence="10 11">ICMP 18580</strain>
    </source>
</reference>
<keyword evidence="5 8" id="KW-0732">Signal</keyword>
<evidence type="ECO:0000256" key="6">
    <source>
        <dbReference type="ARBA" id="ARBA00022801"/>
    </source>
</evidence>
<protein>
    <recommendedName>
        <fullName evidence="4">non-reducing end alpha-L-arabinofuranosidase</fullName>
        <ecNumber evidence="4">3.2.1.55</ecNumber>
    </recommendedName>
</protein>
<organism evidence="10 11">
    <name type="scientific">Colletotrichum asianum</name>
    <dbReference type="NCBI Taxonomy" id="702518"/>
    <lineage>
        <taxon>Eukaryota</taxon>
        <taxon>Fungi</taxon>
        <taxon>Dikarya</taxon>
        <taxon>Ascomycota</taxon>
        <taxon>Pezizomycotina</taxon>
        <taxon>Sordariomycetes</taxon>
        <taxon>Hypocreomycetidae</taxon>
        <taxon>Glomerellales</taxon>
        <taxon>Glomerellaceae</taxon>
        <taxon>Colletotrichum</taxon>
        <taxon>Colletotrichum gloeosporioides species complex</taxon>
    </lineage>
</organism>
<dbReference type="Gene3D" id="2.60.40.1180">
    <property type="entry name" value="Golgi alpha-mannosidase II"/>
    <property type="match status" value="1"/>
</dbReference>
<evidence type="ECO:0000256" key="3">
    <source>
        <dbReference type="ARBA" id="ARBA00007186"/>
    </source>
</evidence>
<keyword evidence="7" id="KW-0325">Glycoprotein</keyword>
<dbReference type="GO" id="GO:0046373">
    <property type="term" value="P:L-arabinose metabolic process"/>
    <property type="evidence" value="ECO:0007669"/>
    <property type="project" value="InterPro"/>
</dbReference>
<name>A0A8H3WD44_9PEZI</name>
<dbReference type="GO" id="GO:0046556">
    <property type="term" value="F:alpha-L-arabinofuranosidase activity"/>
    <property type="evidence" value="ECO:0007669"/>
    <property type="project" value="UniProtKB-EC"/>
</dbReference>
<dbReference type="PANTHER" id="PTHR31776">
    <property type="entry name" value="ALPHA-L-ARABINOFURANOSIDASE 1"/>
    <property type="match status" value="1"/>
</dbReference>
<comment type="pathway">
    <text evidence="2">Glycan metabolism; L-arabinan degradation.</text>
</comment>
<keyword evidence="11" id="KW-1185">Reference proteome</keyword>
<comment type="similarity">
    <text evidence="3">Belongs to the glycosyl hydrolase 51 family.</text>
</comment>
<dbReference type="SUPFAM" id="SSF51445">
    <property type="entry name" value="(Trans)glycosidases"/>
    <property type="match status" value="1"/>
</dbReference>
<evidence type="ECO:0000256" key="1">
    <source>
        <dbReference type="ARBA" id="ARBA00001462"/>
    </source>
</evidence>
<dbReference type="InterPro" id="IPR051563">
    <property type="entry name" value="Glycosyl_Hydrolase_51"/>
</dbReference>
<dbReference type="Gene3D" id="3.20.20.80">
    <property type="entry name" value="Glycosidases"/>
    <property type="match status" value="1"/>
</dbReference>
<evidence type="ECO:0000256" key="4">
    <source>
        <dbReference type="ARBA" id="ARBA00012670"/>
    </source>
</evidence>
<feature type="chain" id="PRO_5034349823" description="non-reducing end alpha-L-arabinofuranosidase" evidence="8">
    <location>
        <begin position="25"/>
        <end position="567"/>
    </location>
</feature>
<dbReference type="InterPro" id="IPR010720">
    <property type="entry name" value="Alpha-L-AF_C"/>
</dbReference>
<dbReference type="InterPro" id="IPR013780">
    <property type="entry name" value="Glyco_hydro_b"/>
</dbReference>
<sequence>MVLFTSSKALAGLLMSSLAVHCGAISLTVSQDRGNETSSTMWGIMFEDINYSGDGGIHGQLIRNNGFQGDDPGLAAYSAISGTTLEVVLQFPSLTLSPTLSSPHSHNIFIRGNYQGQMNWILQSASTKEVFATVTFYVDSTADKFTEFHQREPTTFSSLTDIEYRMTFDANLVAGSSSGLRFRSSILPPSTIGPNVENRWKWNETIGAITSRPGHQGAWGYPNTDALGLHEYFEWCDDMRLEPFLDVYSGYSLDGTHITGEALKPFVDEVLQELEYVLGDSSTPMGALRAKNGREQPWPVKWVEIGNEDDFGCSSYPERFAAFYNAIRPKYPDLQLIASATGFNCLPDPFPEDAWIDYHEYNIPENYIANFAQWDNVSRRNKCIIAEMGRWSVQYSDMRGSVSEAVFMLGLERNSDLIRGVAFAPLLSLVDHQQWAPNLIPFKQAPDAIVYTSSYWVQQLFAHNAGDVTHEVTSDSGFDPVFWSAVSAGETYIVKLANYAAEPQQMDIKIAGKGIATLSILANDDPDSANSHAGSPIAPPVISRIESSGDNFSFVMPAWSVAVLRAD</sequence>
<gene>
    <name evidence="10" type="ORF">GQ607_009222</name>
</gene>
<dbReference type="AlphaFoldDB" id="A0A8H3WD44"/>
<evidence type="ECO:0000256" key="5">
    <source>
        <dbReference type="ARBA" id="ARBA00022729"/>
    </source>
</evidence>
<feature type="signal peptide" evidence="8">
    <location>
        <begin position="1"/>
        <end position="24"/>
    </location>
</feature>
<evidence type="ECO:0000313" key="10">
    <source>
        <dbReference type="EMBL" id="KAF0323541.1"/>
    </source>
</evidence>
<proteinExistence type="inferred from homology"/>
<evidence type="ECO:0000256" key="7">
    <source>
        <dbReference type="ARBA" id="ARBA00023180"/>
    </source>
</evidence>
<evidence type="ECO:0000256" key="2">
    <source>
        <dbReference type="ARBA" id="ARBA00004834"/>
    </source>
</evidence>
<dbReference type="InterPro" id="IPR055235">
    <property type="entry name" value="ASD1_cat"/>
</dbReference>
<feature type="domain" description="Alpha-L-arabinofuranosidase C-terminal" evidence="9">
    <location>
        <begin position="389"/>
        <end position="560"/>
    </location>
</feature>
<dbReference type="EMBL" id="WOWK01000051">
    <property type="protein sequence ID" value="KAF0323541.1"/>
    <property type="molecule type" value="Genomic_DNA"/>
</dbReference>
<keyword evidence="6" id="KW-0378">Hydrolase</keyword>
<dbReference type="Proteomes" id="UP000434172">
    <property type="component" value="Unassembled WGS sequence"/>
</dbReference>
<dbReference type="OrthoDB" id="406864at2759"/>
<dbReference type="Pfam" id="PF06964">
    <property type="entry name" value="Alpha-L-AF_C"/>
    <property type="match status" value="1"/>
</dbReference>
<dbReference type="UniPathway" id="UPA00667"/>